<dbReference type="AlphaFoldDB" id="A0A2N5X7R4"/>
<dbReference type="PANTHER" id="PTHR33525">
    <property type="match status" value="1"/>
</dbReference>
<feature type="compositionally biased region" description="Polar residues" evidence="1">
    <location>
        <begin position="1"/>
        <end position="12"/>
    </location>
</feature>
<evidence type="ECO:0000313" key="4">
    <source>
        <dbReference type="Proteomes" id="UP000235005"/>
    </source>
</evidence>
<gene>
    <name evidence="3" type="ORF">C0039_04585</name>
</gene>
<organism evidence="3 4">
    <name type="scientific">Pseudohalioglobus lutimaris</name>
    <dbReference type="NCBI Taxonomy" id="1737061"/>
    <lineage>
        <taxon>Bacteria</taxon>
        <taxon>Pseudomonadati</taxon>
        <taxon>Pseudomonadota</taxon>
        <taxon>Gammaproteobacteria</taxon>
        <taxon>Cellvibrionales</taxon>
        <taxon>Halieaceae</taxon>
        <taxon>Pseudohalioglobus</taxon>
    </lineage>
</organism>
<dbReference type="OrthoDB" id="598113at2"/>
<feature type="domain" description="HDOD" evidence="2">
    <location>
        <begin position="54"/>
        <end position="244"/>
    </location>
</feature>
<dbReference type="Pfam" id="PF08668">
    <property type="entry name" value="HDOD"/>
    <property type="match status" value="1"/>
</dbReference>
<dbReference type="InterPro" id="IPR013976">
    <property type="entry name" value="HDOD"/>
</dbReference>
<dbReference type="PROSITE" id="PS51833">
    <property type="entry name" value="HDOD"/>
    <property type="match status" value="1"/>
</dbReference>
<feature type="region of interest" description="Disordered" evidence="1">
    <location>
        <begin position="1"/>
        <end position="25"/>
    </location>
</feature>
<dbReference type="EMBL" id="PKUS01000002">
    <property type="protein sequence ID" value="PLW70524.1"/>
    <property type="molecule type" value="Genomic_DNA"/>
</dbReference>
<name>A0A2N5X7R4_9GAMM</name>
<dbReference type="Gene3D" id="1.10.3210.10">
    <property type="entry name" value="Hypothetical protein af1432"/>
    <property type="match status" value="1"/>
</dbReference>
<evidence type="ECO:0000259" key="2">
    <source>
        <dbReference type="PROSITE" id="PS51833"/>
    </source>
</evidence>
<accession>A0A2N5X7R4</accession>
<comment type="caution">
    <text evidence="3">The sequence shown here is derived from an EMBL/GenBank/DDBJ whole genome shotgun (WGS) entry which is preliminary data.</text>
</comment>
<keyword evidence="4" id="KW-1185">Reference proteome</keyword>
<dbReference type="PANTHER" id="PTHR33525:SF3">
    <property type="entry name" value="RIBONUCLEASE Y"/>
    <property type="match status" value="1"/>
</dbReference>
<proteinExistence type="predicted"/>
<dbReference type="SUPFAM" id="SSF109604">
    <property type="entry name" value="HD-domain/PDEase-like"/>
    <property type="match status" value="1"/>
</dbReference>
<evidence type="ECO:0000256" key="1">
    <source>
        <dbReference type="SAM" id="MobiDB-lite"/>
    </source>
</evidence>
<protein>
    <submittedName>
        <fullName evidence="3">HDOD domain-containing protein</fullName>
    </submittedName>
</protein>
<dbReference type="Proteomes" id="UP000235005">
    <property type="component" value="Unassembled WGS sequence"/>
</dbReference>
<sequence length="310" mass="33858">MGNQVKSISSKHINPIREDEEEGLQTAEEYVPDVAIREFVQQLASDLQKGEFELPPFPDTAIRVQECIRDPNSDIQSLAAIVATEPALAARLMRMANSAMMRRGPIEVTDIPTAISRVGMDMVQNAAVSFAAREAFKAPKGSPCIEDLVRLRKISITVAAICYIMAKHSGGETNPDEAMLAGLLNSVGKFYIFTQSSDHPALFTDRKALDQLLAQWHTGVARAIVESWSFPDSIAHAVDEQELKERDRRVPADLSDLLFVGNLLGRAGIGAAAHLGDLDALARMGMDAETLHTMLCENEEEIQSLVSAMT</sequence>
<evidence type="ECO:0000313" key="3">
    <source>
        <dbReference type="EMBL" id="PLW70524.1"/>
    </source>
</evidence>
<dbReference type="InterPro" id="IPR052340">
    <property type="entry name" value="RNase_Y/CdgJ"/>
</dbReference>
<reference evidence="3 4" key="1">
    <citation type="submission" date="2018-01" db="EMBL/GenBank/DDBJ databases">
        <title>The draft genome sequence of Halioglobus lutimaris HF004.</title>
        <authorList>
            <person name="Du Z.-J."/>
            <person name="Shi M.-J."/>
        </authorList>
    </citation>
    <scope>NUCLEOTIDE SEQUENCE [LARGE SCALE GENOMIC DNA]</scope>
    <source>
        <strain evidence="3 4">HF004</strain>
    </source>
</reference>